<dbReference type="GO" id="GO:0000976">
    <property type="term" value="F:transcription cis-regulatory region binding"/>
    <property type="evidence" value="ECO:0007669"/>
    <property type="project" value="TreeGrafter"/>
</dbReference>
<evidence type="ECO:0000259" key="5">
    <source>
        <dbReference type="PROSITE" id="PS50977"/>
    </source>
</evidence>
<keyword evidence="7" id="KW-1185">Reference proteome</keyword>
<dbReference type="AlphaFoldDB" id="A0A0U1DAR9"/>
<sequence length="235" mass="25360">MSSLPQAHSAGVDDVDPRRTRSRNRLLDAATALLTSGGIEAVTVDAVTKASKVAKTTLYRQFNSSSHLLAATFERLLPQVESLLPAPGLLREQLIELLTRQAGVFAEAPLHVTVLAWLALGPAAPAEQHASTALRARVIEQYRWPFDAVLQHATARAELDDFDPQLALCQLIGPLAFARITGLRATTADDCARIADDFLAAHRSVDSPARGTISLTVFPAVSISRFRLPGIGRRK</sequence>
<dbReference type="Proteomes" id="UP000199601">
    <property type="component" value="Unassembled WGS sequence"/>
</dbReference>
<protein>
    <submittedName>
        <fullName evidence="6">Transcriptional regulator</fullName>
    </submittedName>
</protein>
<dbReference type="InterPro" id="IPR050109">
    <property type="entry name" value="HTH-type_TetR-like_transc_reg"/>
</dbReference>
<keyword evidence="2 4" id="KW-0238">DNA-binding</keyword>
<dbReference type="InterPro" id="IPR001647">
    <property type="entry name" value="HTH_TetR"/>
</dbReference>
<evidence type="ECO:0000313" key="6">
    <source>
        <dbReference type="EMBL" id="CQD11381.1"/>
    </source>
</evidence>
<dbReference type="SUPFAM" id="SSF46689">
    <property type="entry name" value="Homeodomain-like"/>
    <property type="match status" value="1"/>
</dbReference>
<dbReference type="Pfam" id="PF00440">
    <property type="entry name" value="TetR_N"/>
    <property type="match status" value="1"/>
</dbReference>
<evidence type="ECO:0000256" key="4">
    <source>
        <dbReference type="PROSITE-ProRule" id="PRU00335"/>
    </source>
</evidence>
<dbReference type="PROSITE" id="PS50977">
    <property type="entry name" value="HTH_TETR_2"/>
    <property type="match status" value="1"/>
</dbReference>
<proteinExistence type="predicted"/>
<dbReference type="PRINTS" id="PR00455">
    <property type="entry name" value="HTHTETR"/>
</dbReference>
<dbReference type="RefSeq" id="WP_051472936.1">
    <property type="nucleotide sequence ID" value="NZ_CTEC01000001.1"/>
</dbReference>
<dbReference type="InterPro" id="IPR036271">
    <property type="entry name" value="Tet_transcr_reg_TetR-rel_C_sf"/>
</dbReference>
<dbReference type="InterPro" id="IPR009057">
    <property type="entry name" value="Homeodomain-like_sf"/>
</dbReference>
<dbReference type="InterPro" id="IPR011075">
    <property type="entry name" value="TetR_C"/>
</dbReference>
<dbReference type="Gene3D" id="1.10.357.10">
    <property type="entry name" value="Tetracycline Repressor, domain 2"/>
    <property type="match status" value="1"/>
</dbReference>
<feature type="DNA-binding region" description="H-T-H motif" evidence="4">
    <location>
        <begin position="43"/>
        <end position="62"/>
    </location>
</feature>
<reference evidence="7" key="1">
    <citation type="submission" date="2015-03" db="EMBL/GenBank/DDBJ databases">
        <authorList>
            <person name="Urmite Genomes"/>
        </authorList>
    </citation>
    <scope>NUCLEOTIDE SEQUENCE [LARGE SCALE GENOMIC DNA]</scope>
    <source>
        <strain evidence="7">CSUR P1344</strain>
    </source>
</reference>
<dbReference type="PANTHER" id="PTHR30055">
    <property type="entry name" value="HTH-TYPE TRANSCRIPTIONAL REGULATOR RUTR"/>
    <property type="match status" value="1"/>
</dbReference>
<dbReference type="GO" id="GO:0003700">
    <property type="term" value="F:DNA-binding transcription factor activity"/>
    <property type="evidence" value="ECO:0007669"/>
    <property type="project" value="TreeGrafter"/>
</dbReference>
<dbReference type="Gene3D" id="1.10.10.60">
    <property type="entry name" value="Homeodomain-like"/>
    <property type="match status" value="1"/>
</dbReference>
<name>A0A0U1DAR9_9MYCO</name>
<dbReference type="Pfam" id="PF16859">
    <property type="entry name" value="TetR_C_11"/>
    <property type="match status" value="1"/>
</dbReference>
<feature type="domain" description="HTH tetR-type" evidence="5">
    <location>
        <begin position="20"/>
        <end position="80"/>
    </location>
</feature>
<evidence type="ECO:0000256" key="2">
    <source>
        <dbReference type="ARBA" id="ARBA00023125"/>
    </source>
</evidence>
<evidence type="ECO:0000256" key="1">
    <source>
        <dbReference type="ARBA" id="ARBA00023015"/>
    </source>
</evidence>
<dbReference type="SUPFAM" id="SSF48498">
    <property type="entry name" value="Tetracyclin repressor-like, C-terminal domain"/>
    <property type="match status" value="1"/>
</dbReference>
<evidence type="ECO:0000313" key="7">
    <source>
        <dbReference type="Proteomes" id="UP000199601"/>
    </source>
</evidence>
<keyword evidence="3" id="KW-0804">Transcription</keyword>
<accession>A0A0U1DAR9</accession>
<evidence type="ECO:0000256" key="3">
    <source>
        <dbReference type="ARBA" id="ARBA00023163"/>
    </source>
</evidence>
<gene>
    <name evidence="6" type="ORF">BN000_02377</name>
</gene>
<organism evidence="6 7">
    <name type="scientific">Mycobacterium europaeum</name>
    <dbReference type="NCBI Taxonomy" id="761804"/>
    <lineage>
        <taxon>Bacteria</taxon>
        <taxon>Bacillati</taxon>
        <taxon>Actinomycetota</taxon>
        <taxon>Actinomycetes</taxon>
        <taxon>Mycobacteriales</taxon>
        <taxon>Mycobacteriaceae</taxon>
        <taxon>Mycobacterium</taxon>
        <taxon>Mycobacterium simiae complex</taxon>
    </lineage>
</organism>
<dbReference type="EMBL" id="CTEC01000001">
    <property type="protein sequence ID" value="CQD11381.1"/>
    <property type="molecule type" value="Genomic_DNA"/>
</dbReference>
<dbReference type="PANTHER" id="PTHR30055:SF234">
    <property type="entry name" value="HTH-TYPE TRANSCRIPTIONAL REGULATOR BETI"/>
    <property type="match status" value="1"/>
</dbReference>
<keyword evidence="1" id="KW-0805">Transcription regulation</keyword>